<protein>
    <submittedName>
        <fullName evidence="2">DUF58 domain-containing protein</fullName>
    </submittedName>
</protein>
<dbReference type="RefSeq" id="WP_405338123.1">
    <property type="nucleotide sequence ID" value="NZ_JBANFI010000003.1"/>
</dbReference>
<sequence>MMAAFWRRWANRLAAVRHAQDATETDQIALSVTLEELLALRYAATDPWLHQLALASRPQAQGTHYPLPGRGLDFKEHRPYHAGDDLRHLDWKVTARRGQPYTRLYHQERQTPWVLVLDQSSAMQFGQRGNKAVIAARLAAQMGWAILAQQDQLALWIETDQQGYWQAQHHQRRHWMHTLAFIAQHQQQMGPLQPRPPQQWDQLLTQLRPRLPRHTQLVLISDFQGCESWSALQDLAQHTHLWLIHLTDPLDIDLAQEGAWISTDEQEQPLTPSLRQAWQQAFIQRQQALQQLVQGRGRYLACSTESETYQFTTGFRRTKR</sequence>
<keyword evidence="3" id="KW-1185">Reference proteome</keyword>
<accession>A0ABW8PX52</accession>
<dbReference type="Proteomes" id="UP001621714">
    <property type="component" value="Unassembled WGS sequence"/>
</dbReference>
<feature type="domain" description="DUF58" evidence="1">
    <location>
        <begin position="76"/>
        <end position="266"/>
    </location>
</feature>
<organism evidence="2 3">
    <name type="scientific">Marinospirillum alkalitolerans</name>
    <dbReference type="NCBI Taxonomy" id="3123374"/>
    <lineage>
        <taxon>Bacteria</taxon>
        <taxon>Pseudomonadati</taxon>
        <taxon>Pseudomonadota</taxon>
        <taxon>Gammaproteobacteria</taxon>
        <taxon>Oceanospirillales</taxon>
        <taxon>Oceanospirillaceae</taxon>
        <taxon>Marinospirillum</taxon>
    </lineage>
</organism>
<gene>
    <name evidence="2" type="ORF">V6U78_05200</name>
</gene>
<dbReference type="PANTHER" id="PTHR33608:SF12">
    <property type="entry name" value="DUF58 DOMAIN-CONTAINING PROTEIN"/>
    <property type="match status" value="1"/>
</dbReference>
<dbReference type="Pfam" id="PF01882">
    <property type="entry name" value="DUF58"/>
    <property type="match status" value="1"/>
</dbReference>
<reference evidence="2 3" key="1">
    <citation type="submission" date="2024-02" db="EMBL/GenBank/DDBJ databases">
        <title>Marinospirillum sp. MEB 164 isolated from Lonar lake sediment.</title>
        <authorList>
            <person name="Joshi A."/>
            <person name="Thite S."/>
        </authorList>
    </citation>
    <scope>NUCLEOTIDE SEQUENCE [LARGE SCALE GENOMIC DNA]</scope>
    <source>
        <strain evidence="2 3">MEB164</strain>
    </source>
</reference>
<evidence type="ECO:0000313" key="3">
    <source>
        <dbReference type="Proteomes" id="UP001621714"/>
    </source>
</evidence>
<proteinExistence type="predicted"/>
<dbReference type="InterPro" id="IPR002881">
    <property type="entry name" value="DUF58"/>
</dbReference>
<comment type="caution">
    <text evidence="2">The sequence shown here is derived from an EMBL/GenBank/DDBJ whole genome shotgun (WGS) entry which is preliminary data.</text>
</comment>
<evidence type="ECO:0000313" key="2">
    <source>
        <dbReference type="EMBL" id="MFK7160429.1"/>
    </source>
</evidence>
<dbReference type="EMBL" id="JBANFI010000003">
    <property type="protein sequence ID" value="MFK7160429.1"/>
    <property type="molecule type" value="Genomic_DNA"/>
</dbReference>
<dbReference type="PANTHER" id="PTHR33608">
    <property type="entry name" value="BLL2464 PROTEIN"/>
    <property type="match status" value="1"/>
</dbReference>
<evidence type="ECO:0000259" key="1">
    <source>
        <dbReference type="Pfam" id="PF01882"/>
    </source>
</evidence>
<name>A0ABW8PX52_9GAMM</name>